<evidence type="ECO:0000256" key="4">
    <source>
        <dbReference type="PROSITE-ProRule" id="PRU00317"/>
    </source>
</evidence>
<dbReference type="GO" id="GO:0030154">
    <property type="term" value="P:cell differentiation"/>
    <property type="evidence" value="ECO:0007669"/>
    <property type="project" value="UniProtKB-KW"/>
</dbReference>
<dbReference type="PROSITE" id="PS50302">
    <property type="entry name" value="PUM"/>
    <property type="match status" value="2"/>
</dbReference>
<dbReference type="GO" id="GO:0003730">
    <property type="term" value="F:mRNA 3'-UTR binding"/>
    <property type="evidence" value="ECO:0007669"/>
    <property type="project" value="TreeGrafter"/>
</dbReference>
<dbReference type="InterPro" id="IPR011989">
    <property type="entry name" value="ARM-like"/>
</dbReference>
<dbReference type="InterPro" id="IPR016024">
    <property type="entry name" value="ARM-type_fold"/>
</dbReference>
<dbReference type="Proteomes" id="UP000050741">
    <property type="component" value="Unassembled WGS sequence"/>
</dbReference>
<evidence type="ECO:0000259" key="5">
    <source>
        <dbReference type="PROSITE" id="PS50303"/>
    </source>
</evidence>
<dbReference type="GO" id="GO:0005634">
    <property type="term" value="C:nucleus"/>
    <property type="evidence" value="ECO:0007669"/>
    <property type="project" value="TreeGrafter"/>
</dbReference>
<evidence type="ECO:0000256" key="2">
    <source>
        <dbReference type="ARBA" id="ARBA00022737"/>
    </source>
</evidence>
<dbReference type="Pfam" id="PF00806">
    <property type="entry name" value="PUF"/>
    <property type="match status" value="8"/>
</dbReference>
<dbReference type="PROSITE" id="PS50303">
    <property type="entry name" value="PUM_HD"/>
    <property type="match status" value="1"/>
</dbReference>
<sequence>MRWFCCKQLQFVVDAITNSPSDSIAYLSLHEYGHWVIRRVLDNCTEQQKRPTAHMIEHGLTEDRKRIVRSLHENVLTLHGLPEDRKRIVRSLHENVLTLVTDQYGNYYGNYVIQHVRRRQMRRQFGISPNHLHKRTAFGNYRFVCRFCRRIVSMRYTTYLLTLVTDKYGNYVIQHVIEHGLPENRERIYGNYVIRLHMLEHGLPENRERIYGNYVIQHVRRRQMRRQFGISPNHLHKRTAFGNYRFVCRFCRRIVSMRYYGNYVIQHVRRRQMRRQFGISPNHLHKRTAFGNYRFVCLFCRRIVSMRYDGAPWRQAHSMATTMDCPRTGSAYGNYVIQHVIEHGLPHSMATT</sequence>
<dbReference type="GO" id="GO:0010608">
    <property type="term" value="P:post-transcriptional regulation of gene expression"/>
    <property type="evidence" value="ECO:0007669"/>
    <property type="project" value="TreeGrafter"/>
</dbReference>
<feature type="repeat" description="Pumilio" evidence="4">
    <location>
        <begin position="155"/>
        <end position="190"/>
    </location>
</feature>
<keyword evidence="3" id="KW-0221">Differentiation</keyword>
<name>A0A183C863_GLOPA</name>
<feature type="repeat" description="Pumilio" evidence="4">
    <location>
        <begin position="15"/>
        <end position="57"/>
    </location>
</feature>
<dbReference type="AlphaFoldDB" id="A0A183C863"/>
<dbReference type="InterPro" id="IPR033133">
    <property type="entry name" value="PUM-HD"/>
</dbReference>
<evidence type="ECO:0000256" key="1">
    <source>
        <dbReference type="ARBA" id="ARBA00022473"/>
    </source>
</evidence>
<keyword evidence="1" id="KW-0217">Developmental protein</keyword>
<dbReference type="WBParaSite" id="GPLIN_000905900">
    <property type="protein sequence ID" value="GPLIN_000905900"/>
    <property type="gene ID" value="GPLIN_000905900"/>
</dbReference>
<dbReference type="Gene3D" id="1.25.10.10">
    <property type="entry name" value="Leucine-rich Repeat Variant"/>
    <property type="match status" value="2"/>
</dbReference>
<protein>
    <submittedName>
        <fullName evidence="7">PUM-HD domain-containing protein</fullName>
    </submittedName>
</protein>
<feature type="domain" description="PUM-HD" evidence="5">
    <location>
        <begin position="1"/>
        <end position="272"/>
    </location>
</feature>
<evidence type="ECO:0000313" key="7">
    <source>
        <dbReference type="WBParaSite" id="GPLIN_000905900"/>
    </source>
</evidence>
<evidence type="ECO:0000313" key="6">
    <source>
        <dbReference type="Proteomes" id="UP000050741"/>
    </source>
</evidence>
<dbReference type="GO" id="GO:0005737">
    <property type="term" value="C:cytoplasm"/>
    <property type="evidence" value="ECO:0007669"/>
    <property type="project" value="TreeGrafter"/>
</dbReference>
<reference evidence="6" key="1">
    <citation type="submission" date="2014-05" db="EMBL/GenBank/DDBJ databases">
        <title>The genome and life-stage specific transcriptomes of Globodera pallida elucidate key aspects of plant parasitism by a cyst nematode.</title>
        <authorList>
            <person name="Cotton J.A."/>
            <person name="Lilley C.J."/>
            <person name="Jones L.M."/>
            <person name="Kikuchi T."/>
            <person name="Reid A.J."/>
            <person name="Thorpe P."/>
            <person name="Tsai I.J."/>
            <person name="Beasley H."/>
            <person name="Blok V."/>
            <person name="Cock P.J.A."/>
            <person name="Van den Akker S.E."/>
            <person name="Holroyd N."/>
            <person name="Hunt M."/>
            <person name="Mantelin S."/>
            <person name="Naghra H."/>
            <person name="Pain A."/>
            <person name="Palomares-Rius J.E."/>
            <person name="Zarowiecki M."/>
            <person name="Berriman M."/>
            <person name="Jones J.T."/>
            <person name="Urwin P.E."/>
        </authorList>
    </citation>
    <scope>NUCLEOTIDE SEQUENCE [LARGE SCALE GENOMIC DNA]</scope>
    <source>
        <strain evidence="6">Lindley</strain>
    </source>
</reference>
<dbReference type="SUPFAM" id="SSF48371">
    <property type="entry name" value="ARM repeat"/>
    <property type="match status" value="1"/>
</dbReference>
<dbReference type="InterPro" id="IPR001313">
    <property type="entry name" value="Pumilio_RNA-bd_rpt"/>
</dbReference>
<dbReference type="PANTHER" id="PTHR12537:SF12">
    <property type="entry name" value="MATERNAL PROTEIN PUMILIO"/>
    <property type="match status" value="1"/>
</dbReference>
<keyword evidence="2" id="KW-0677">Repeat</keyword>
<reference evidence="7" key="2">
    <citation type="submission" date="2016-06" db="UniProtKB">
        <authorList>
            <consortium name="WormBaseParasite"/>
        </authorList>
    </citation>
    <scope>IDENTIFICATION</scope>
</reference>
<dbReference type="PANTHER" id="PTHR12537">
    <property type="entry name" value="RNA BINDING PROTEIN PUMILIO-RELATED"/>
    <property type="match status" value="1"/>
</dbReference>
<dbReference type="SMART" id="SM00025">
    <property type="entry name" value="Pumilio"/>
    <property type="match status" value="3"/>
</dbReference>
<organism evidence="6 7">
    <name type="scientific">Globodera pallida</name>
    <name type="common">Potato cyst nematode worm</name>
    <name type="synonym">Heterodera pallida</name>
    <dbReference type="NCBI Taxonomy" id="36090"/>
    <lineage>
        <taxon>Eukaryota</taxon>
        <taxon>Metazoa</taxon>
        <taxon>Ecdysozoa</taxon>
        <taxon>Nematoda</taxon>
        <taxon>Chromadorea</taxon>
        <taxon>Rhabditida</taxon>
        <taxon>Tylenchina</taxon>
        <taxon>Tylenchomorpha</taxon>
        <taxon>Tylenchoidea</taxon>
        <taxon>Heteroderidae</taxon>
        <taxon>Heteroderinae</taxon>
        <taxon>Globodera</taxon>
    </lineage>
</organism>
<accession>A0A183C863</accession>
<keyword evidence="6" id="KW-1185">Reference proteome</keyword>
<proteinExistence type="predicted"/>
<evidence type="ECO:0000256" key="3">
    <source>
        <dbReference type="ARBA" id="ARBA00022782"/>
    </source>
</evidence>